<dbReference type="EMBL" id="ML208458">
    <property type="protein sequence ID" value="TFK64857.1"/>
    <property type="molecule type" value="Genomic_DNA"/>
</dbReference>
<keyword evidence="2" id="KW-1185">Reference proteome</keyword>
<proteinExistence type="predicted"/>
<name>A0ACD3AGY6_9AGAR</name>
<organism evidence="1 2">
    <name type="scientific">Pluteus cervinus</name>
    <dbReference type="NCBI Taxonomy" id="181527"/>
    <lineage>
        <taxon>Eukaryota</taxon>
        <taxon>Fungi</taxon>
        <taxon>Dikarya</taxon>
        <taxon>Basidiomycota</taxon>
        <taxon>Agaricomycotina</taxon>
        <taxon>Agaricomycetes</taxon>
        <taxon>Agaricomycetidae</taxon>
        <taxon>Agaricales</taxon>
        <taxon>Pluteineae</taxon>
        <taxon>Pluteaceae</taxon>
        <taxon>Pluteus</taxon>
    </lineage>
</organism>
<evidence type="ECO:0000313" key="1">
    <source>
        <dbReference type="EMBL" id="TFK64857.1"/>
    </source>
</evidence>
<accession>A0ACD3AGY6</accession>
<gene>
    <name evidence="1" type="ORF">BDN72DRAFT_962934</name>
</gene>
<dbReference type="Proteomes" id="UP000308600">
    <property type="component" value="Unassembled WGS sequence"/>
</dbReference>
<evidence type="ECO:0000313" key="2">
    <source>
        <dbReference type="Proteomes" id="UP000308600"/>
    </source>
</evidence>
<reference evidence="1 2" key="1">
    <citation type="journal article" date="2019" name="Nat. Ecol. Evol.">
        <title>Megaphylogeny resolves global patterns of mushroom evolution.</title>
        <authorList>
            <person name="Varga T."/>
            <person name="Krizsan K."/>
            <person name="Foldi C."/>
            <person name="Dima B."/>
            <person name="Sanchez-Garcia M."/>
            <person name="Sanchez-Ramirez S."/>
            <person name="Szollosi G.J."/>
            <person name="Szarkandi J.G."/>
            <person name="Papp V."/>
            <person name="Albert L."/>
            <person name="Andreopoulos W."/>
            <person name="Angelini C."/>
            <person name="Antonin V."/>
            <person name="Barry K.W."/>
            <person name="Bougher N.L."/>
            <person name="Buchanan P."/>
            <person name="Buyck B."/>
            <person name="Bense V."/>
            <person name="Catcheside P."/>
            <person name="Chovatia M."/>
            <person name="Cooper J."/>
            <person name="Damon W."/>
            <person name="Desjardin D."/>
            <person name="Finy P."/>
            <person name="Geml J."/>
            <person name="Haridas S."/>
            <person name="Hughes K."/>
            <person name="Justo A."/>
            <person name="Karasinski D."/>
            <person name="Kautmanova I."/>
            <person name="Kiss B."/>
            <person name="Kocsube S."/>
            <person name="Kotiranta H."/>
            <person name="LaButti K.M."/>
            <person name="Lechner B.E."/>
            <person name="Liimatainen K."/>
            <person name="Lipzen A."/>
            <person name="Lukacs Z."/>
            <person name="Mihaltcheva S."/>
            <person name="Morgado L.N."/>
            <person name="Niskanen T."/>
            <person name="Noordeloos M.E."/>
            <person name="Ohm R.A."/>
            <person name="Ortiz-Santana B."/>
            <person name="Ovrebo C."/>
            <person name="Racz N."/>
            <person name="Riley R."/>
            <person name="Savchenko A."/>
            <person name="Shiryaev A."/>
            <person name="Soop K."/>
            <person name="Spirin V."/>
            <person name="Szebenyi C."/>
            <person name="Tomsovsky M."/>
            <person name="Tulloss R.E."/>
            <person name="Uehling J."/>
            <person name="Grigoriev I.V."/>
            <person name="Vagvolgyi C."/>
            <person name="Papp T."/>
            <person name="Martin F.M."/>
            <person name="Miettinen O."/>
            <person name="Hibbett D.S."/>
            <person name="Nagy L.G."/>
        </authorList>
    </citation>
    <scope>NUCLEOTIDE SEQUENCE [LARGE SCALE GENOMIC DNA]</scope>
    <source>
        <strain evidence="1 2">NL-1719</strain>
    </source>
</reference>
<sequence>MNQDVIGIVADILKERDSIGLCNLSLVSRIFRYPSQRALYSRLTLINRSGDAHLIRLNALTSVLNDNPRLCQSVRSVALIWSPPGYLSLSPSWLETETGISALSPLLETLATCPIQELALKVMGIRQTLKWVLLDLRIRTGLRGIFKQTTFRKLSLCRVDIPRQFFSSDMLPFVQEVHWDSVSLWAGHGRDNETTLGVTSPENQPLETLTRLTLVPGEDSTPSEMTSTMISTGLVPRALQSLHLRFDDPAPYLPKVPGLDTVEELHIEALLPMWRDSGDERSFINLKAFTRLRWLIMHQSFFTDVDYLHSWVCKTLTSIPSQHPNIRSIVIGLAFPMIYNSECDPFGSIASELWRLVQSSDGVLKPSAVKVHIHFEEEDVNRFEVAKQSFMCSHGGDIELDQFDLVIWPRNKDWGTIVAEETCRRRY</sequence>
<protein>
    <submittedName>
        <fullName evidence="1">Uncharacterized protein</fullName>
    </submittedName>
</protein>